<gene>
    <name evidence="1" type="ORF">Vafri_6476</name>
</gene>
<keyword evidence="2" id="KW-1185">Reference proteome</keyword>
<reference evidence="1" key="1">
    <citation type="journal article" date="2021" name="Proc. Natl. Acad. Sci. U.S.A.">
        <title>Three genomes in the algal genus Volvox reveal the fate of a haploid sex-determining region after a transition to homothallism.</title>
        <authorList>
            <person name="Yamamoto K."/>
            <person name="Hamaji T."/>
            <person name="Kawai-Toyooka H."/>
            <person name="Matsuzaki R."/>
            <person name="Takahashi F."/>
            <person name="Nishimura Y."/>
            <person name="Kawachi M."/>
            <person name="Noguchi H."/>
            <person name="Minakuchi Y."/>
            <person name="Umen J.G."/>
            <person name="Toyoda A."/>
            <person name="Nozaki H."/>
        </authorList>
    </citation>
    <scope>NUCLEOTIDE SEQUENCE</scope>
    <source>
        <strain evidence="1">NIES-3780</strain>
    </source>
</reference>
<evidence type="ECO:0000313" key="1">
    <source>
        <dbReference type="EMBL" id="GIL50267.1"/>
    </source>
</evidence>
<dbReference type="EMBL" id="BNCO01000008">
    <property type="protein sequence ID" value="GIL50267.1"/>
    <property type="molecule type" value="Genomic_DNA"/>
</dbReference>
<comment type="caution">
    <text evidence="1">The sequence shown here is derived from an EMBL/GenBank/DDBJ whole genome shotgun (WGS) entry which is preliminary data.</text>
</comment>
<protein>
    <submittedName>
        <fullName evidence="1">Uncharacterized protein</fullName>
    </submittedName>
</protein>
<accession>A0A8J4B2F8</accession>
<sequence length="167" mass="18069">MKADTQTRHDVGPPWASYLDFRCICQRCLHLRLPSPGSAALATLTGIAVPLHLRLRLLVVHDISHQCLNGQAPRGMVPWVVLGWRVVEAEEANVMLPERELPRPPSLSLPLCPSLSVPPSLSLPLCPSLSVPPSLSLPLCPSLSVPLCPSHTLAKLSHTLTRRGALS</sequence>
<organism evidence="1 2">
    <name type="scientific">Volvox africanus</name>
    <dbReference type="NCBI Taxonomy" id="51714"/>
    <lineage>
        <taxon>Eukaryota</taxon>
        <taxon>Viridiplantae</taxon>
        <taxon>Chlorophyta</taxon>
        <taxon>core chlorophytes</taxon>
        <taxon>Chlorophyceae</taxon>
        <taxon>CS clade</taxon>
        <taxon>Chlamydomonadales</taxon>
        <taxon>Volvocaceae</taxon>
        <taxon>Volvox</taxon>
    </lineage>
</organism>
<dbReference type="Proteomes" id="UP000747399">
    <property type="component" value="Unassembled WGS sequence"/>
</dbReference>
<evidence type="ECO:0000313" key="2">
    <source>
        <dbReference type="Proteomes" id="UP000747399"/>
    </source>
</evidence>
<name>A0A8J4B2F8_9CHLO</name>
<dbReference type="AlphaFoldDB" id="A0A8J4B2F8"/>
<proteinExistence type="predicted"/>